<feature type="compositionally biased region" description="Polar residues" evidence="5">
    <location>
        <begin position="697"/>
        <end position="707"/>
    </location>
</feature>
<name>M2MAY9_BAUPA</name>
<feature type="region of interest" description="Disordered" evidence="5">
    <location>
        <begin position="744"/>
        <end position="767"/>
    </location>
</feature>
<feature type="domain" description="Protein kinase" evidence="6">
    <location>
        <begin position="342"/>
        <end position="594"/>
    </location>
</feature>
<keyword evidence="2" id="KW-0547">Nucleotide-binding</keyword>
<accession>M2MAY9</accession>
<evidence type="ECO:0000313" key="7">
    <source>
        <dbReference type="EMBL" id="EMC93631.1"/>
    </source>
</evidence>
<dbReference type="HOGENOM" id="CLU_006696_0_0_1"/>
<gene>
    <name evidence="7" type="ORF">BAUCODRAFT_26871</name>
</gene>
<feature type="compositionally biased region" description="Basic and acidic residues" evidence="5">
    <location>
        <begin position="10"/>
        <end position="24"/>
    </location>
</feature>
<evidence type="ECO:0000256" key="1">
    <source>
        <dbReference type="ARBA" id="ARBA00022679"/>
    </source>
</evidence>
<dbReference type="GeneID" id="19110489"/>
<proteinExistence type="predicted"/>
<evidence type="ECO:0000256" key="5">
    <source>
        <dbReference type="SAM" id="MobiDB-lite"/>
    </source>
</evidence>
<dbReference type="Gene3D" id="1.10.510.10">
    <property type="entry name" value="Transferase(Phosphotransferase) domain 1"/>
    <property type="match status" value="1"/>
</dbReference>
<feature type="compositionally biased region" description="Basic residues" evidence="5">
    <location>
        <begin position="678"/>
        <end position="691"/>
    </location>
</feature>
<dbReference type="PROSITE" id="PS50011">
    <property type="entry name" value="PROTEIN_KINASE_DOM"/>
    <property type="match status" value="1"/>
</dbReference>
<dbReference type="EMBL" id="KB445560">
    <property type="protein sequence ID" value="EMC93631.1"/>
    <property type="molecule type" value="Genomic_DNA"/>
</dbReference>
<evidence type="ECO:0000256" key="4">
    <source>
        <dbReference type="ARBA" id="ARBA00022840"/>
    </source>
</evidence>
<evidence type="ECO:0000313" key="8">
    <source>
        <dbReference type="Proteomes" id="UP000011761"/>
    </source>
</evidence>
<dbReference type="OMA" id="IRIYEAI"/>
<evidence type="ECO:0000259" key="6">
    <source>
        <dbReference type="PROSITE" id="PS50011"/>
    </source>
</evidence>
<feature type="compositionally biased region" description="Basic and acidic residues" evidence="5">
    <location>
        <begin position="713"/>
        <end position="725"/>
    </location>
</feature>
<dbReference type="InterPro" id="IPR011009">
    <property type="entry name" value="Kinase-like_dom_sf"/>
</dbReference>
<dbReference type="InterPro" id="IPR001245">
    <property type="entry name" value="Ser-Thr/Tyr_kinase_cat_dom"/>
</dbReference>
<keyword evidence="4" id="KW-0067">ATP-binding</keyword>
<dbReference type="InterPro" id="IPR051681">
    <property type="entry name" value="Ser/Thr_Kinases-Pseudokinases"/>
</dbReference>
<feature type="compositionally biased region" description="Basic and acidic residues" evidence="5">
    <location>
        <begin position="756"/>
        <end position="767"/>
    </location>
</feature>
<reference evidence="7 8" key="1">
    <citation type="journal article" date="2012" name="PLoS Pathog.">
        <title>Diverse lifestyles and strategies of plant pathogenesis encoded in the genomes of eighteen Dothideomycetes fungi.</title>
        <authorList>
            <person name="Ohm R.A."/>
            <person name="Feau N."/>
            <person name="Henrissat B."/>
            <person name="Schoch C.L."/>
            <person name="Horwitz B.A."/>
            <person name="Barry K.W."/>
            <person name="Condon B.J."/>
            <person name="Copeland A.C."/>
            <person name="Dhillon B."/>
            <person name="Glaser F."/>
            <person name="Hesse C.N."/>
            <person name="Kosti I."/>
            <person name="LaButti K."/>
            <person name="Lindquist E.A."/>
            <person name="Lucas S."/>
            <person name="Salamov A.A."/>
            <person name="Bradshaw R.E."/>
            <person name="Ciuffetti L."/>
            <person name="Hamelin R.C."/>
            <person name="Kema G.H.J."/>
            <person name="Lawrence C."/>
            <person name="Scott J.A."/>
            <person name="Spatafora J.W."/>
            <person name="Turgeon B.G."/>
            <person name="de Wit P.J.G.M."/>
            <person name="Zhong S."/>
            <person name="Goodwin S.B."/>
            <person name="Grigoriev I.V."/>
        </authorList>
    </citation>
    <scope>NUCLEOTIDE SEQUENCE [LARGE SCALE GENOMIC DNA]</scope>
    <source>
        <strain evidence="7 8">UAMH 10762</strain>
    </source>
</reference>
<dbReference type="GO" id="GO:0004674">
    <property type="term" value="F:protein serine/threonine kinase activity"/>
    <property type="evidence" value="ECO:0007669"/>
    <property type="project" value="TreeGrafter"/>
</dbReference>
<dbReference type="PANTHER" id="PTHR44329">
    <property type="entry name" value="SERINE/THREONINE-PROTEIN KINASE TNNI3K-RELATED"/>
    <property type="match status" value="1"/>
</dbReference>
<feature type="region of interest" description="Disordered" evidence="5">
    <location>
        <begin position="789"/>
        <end position="816"/>
    </location>
</feature>
<keyword evidence="3" id="KW-0418">Kinase</keyword>
<keyword evidence="1" id="KW-0808">Transferase</keyword>
<organism evidence="7 8">
    <name type="scientific">Baudoinia panamericana (strain UAMH 10762)</name>
    <name type="common">Angels' share fungus</name>
    <name type="synonym">Baudoinia compniacensis (strain UAMH 10762)</name>
    <dbReference type="NCBI Taxonomy" id="717646"/>
    <lineage>
        <taxon>Eukaryota</taxon>
        <taxon>Fungi</taxon>
        <taxon>Dikarya</taxon>
        <taxon>Ascomycota</taxon>
        <taxon>Pezizomycotina</taxon>
        <taxon>Dothideomycetes</taxon>
        <taxon>Dothideomycetidae</taxon>
        <taxon>Mycosphaerellales</taxon>
        <taxon>Teratosphaeriaceae</taxon>
        <taxon>Baudoinia</taxon>
    </lineage>
</organism>
<keyword evidence="8" id="KW-1185">Reference proteome</keyword>
<dbReference type="eggNOG" id="KOG0199">
    <property type="taxonomic scope" value="Eukaryota"/>
</dbReference>
<dbReference type="PANTHER" id="PTHR44329:SF288">
    <property type="entry name" value="MITOGEN-ACTIVATED PROTEIN KINASE KINASE KINASE 20"/>
    <property type="match status" value="1"/>
</dbReference>
<feature type="region of interest" description="Disordered" evidence="5">
    <location>
        <begin position="660"/>
        <end position="725"/>
    </location>
</feature>
<dbReference type="RefSeq" id="XP_007679160.1">
    <property type="nucleotide sequence ID" value="XM_007680970.1"/>
</dbReference>
<dbReference type="STRING" id="717646.M2MAY9"/>
<dbReference type="KEGG" id="bcom:BAUCODRAFT_26871"/>
<feature type="region of interest" description="Disordered" evidence="5">
    <location>
        <begin position="1"/>
        <end position="106"/>
    </location>
</feature>
<dbReference type="InterPro" id="IPR000719">
    <property type="entry name" value="Prot_kinase_dom"/>
</dbReference>
<dbReference type="SUPFAM" id="SSF56112">
    <property type="entry name" value="Protein kinase-like (PK-like)"/>
    <property type="match status" value="1"/>
</dbReference>
<dbReference type="Proteomes" id="UP000011761">
    <property type="component" value="Unassembled WGS sequence"/>
</dbReference>
<dbReference type="Pfam" id="PF07714">
    <property type="entry name" value="PK_Tyr_Ser-Thr"/>
    <property type="match status" value="1"/>
</dbReference>
<sequence>MPHLFPFASHGHETPSQEMEHDSPHSQPRRRPSLLKNLGSLLRRHHGGVHEPDIPQTAPTEQCPLESYFPPPGVRRRSFEDQHAASRKAIPSLPRPQTFRRQESERRERLLEVAPTAVEKRALSVDRRQRVIVLFVIQLSALLFYSTVECTNNWSTQSQRKCCPKTKVTAAHSRTVTVCPECHFAVRSASVGGPPLQLSLRIPDSLDPTIADFIDERSSDHELVQEEYERCWILNLSMQFRDKSSREKFFVTYAEKPNRWRRLTVSLDYRTAPEGSLEADLSSLPYQRDKSFRIFEAIRESLPEIEYYDTVTNLKLETAREDGQLHVHVREDANEIIQFPSLSLFQHIDAPLFRDSHLDFIGHLSGFVYKVLANDKVVIKKDIPGRDTVDEFLYEVNALDSLTGCKNVVQLEGLVTDDSGTVVKGVLIAYASNGALVDMLYDYARSPELPWHRREKWAKQIVTGLSNIHEAGYVQGDFTLSNIVIDTDDNAVIIDINRRGCPVGWEPPELGRLIDSGQRISMCIGVKTDLFQLGMVLWALAEEVDEPERIERPLPALHESTPEYYQRVVDACLDGRPQGRTSAKDLLRFFPPSAGRPRSVDFNQHVRRSDDRMSPHCSEKRYIDPEMAMTLDEVRGGRIGSTEAAADIDAGVTYLEPGSGPASTGYQFGSSGSWVVGRRGRSPVSSKRRKSSPFGRTATSSRTSVSPASPMRTSKDKDNNMEHELPYPPVLREEDLHSSLGTLLQSRTQPPAPYPSDKRLTSVRDDDVTTLIHTDSGFDEQMIEELQVEDRAATGSRHAEQAKAEVQRDGSAPRQQ</sequence>
<evidence type="ECO:0000256" key="2">
    <source>
        <dbReference type="ARBA" id="ARBA00022741"/>
    </source>
</evidence>
<feature type="compositionally biased region" description="Basic and acidic residues" evidence="5">
    <location>
        <begin position="789"/>
        <end position="808"/>
    </location>
</feature>
<dbReference type="OrthoDB" id="635774at2759"/>
<dbReference type="GO" id="GO:0005524">
    <property type="term" value="F:ATP binding"/>
    <property type="evidence" value="ECO:0007669"/>
    <property type="project" value="UniProtKB-KW"/>
</dbReference>
<protein>
    <recommendedName>
        <fullName evidence="6">Protein kinase domain-containing protein</fullName>
    </recommendedName>
</protein>
<dbReference type="AlphaFoldDB" id="M2MAY9"/>
<evidence type="ECO:0000256" key="3">
    <source>
        <dbReference type="ARBA" id="ARBA00022777"/>
    </source>
</evidence>